<protein>
    <submittedName>
        <fullName evidence="2">Uncharacterized protein</fullName>
    </submittedName>
</protein>
<dbReference type="HOGENOM" id="CLU_1758578_0_0_1"/>
<proteinExistence type="predicted"/>
<reference evidence="2 3" key="1">
    <citation type="journal article" date="2012" name="Proc. Natl. Acad. Sci. U.S.A.">
        <title>Comparative genomics of Ceriporiopsis subvermispora and Phanerochaete chrysosporium provide insight into selective ligninolysis.</title>
        <authorList>
            <person name="Fernandez-Fueyo E."/>
            <person name="Ruiz-Duenas F.J."/>
            <person name="Ferreira P."/>
            <person name="Floudas D."/>
            <person name="Hibbett D.S."/>
            <person name="Canessa P."/>
            <person name="Larrondo L.F."/>
            <person name="James T.Y."/>
            <person name="Seelenfreund D."/>
            <person name="Lobos S."/>
            <person name="Polanco R."/>
            <person name="Tello M."/>
            <person name="Honda Y."/>
            <person name="Watanabe T."/>
            <person name="Watanabe T."/>
            <person name="Ryu J.S."/>
            <person name="Kubicek C.P."/>
            <person name="Schmoll M."/>
            <person name="Gaskell J."/>
            <person name="Hammel K.E."/>
            <person name="St John F.J."/>
            <person name="Vanden Wymelenberg A."/>
            <person name="Sabat G."/>
            <person name="Splinter BonDurant S."/>
            <person name="Syed K."/>
            <person name="Yadav J.S."/>
            <person name="Doddapaneni H."/>
            <person name="Subramanian V."/>
            <person name="Lavin J.L."/>
            <person name="Oguiza J.A."/>
            <person name="Perez G."/>
            <person name="Pisabarro A.G."/>
            <person name="Ramirez L."/>
            <person name="Santoyo F."/>
            <person name="Master E."/>
            <person name="Coutinho P.M."/>
            <person name="Henrissat B."/>
            <person name="Lombard V."/>
            <person name="Magnuson J.K."/>
            <person name="Kuees U."/>
            <person name="Hori C."/>
            <person name="Igarashi K."/>
            <person name="Samejima M."/>
            <person name="Held B.W."/>
            <person name="Barry K.W."/>
            <person name="LaButti K.M."/>
            <person name="Lapidus A."/>
            <person name="Lindquist E.A."/>
            <person name="Lucas S.M."/>
            <person name="Riley R."/>
            <person name="Salamov A.A."/>
            <person name="Hoffmeister D."/>
            <person name="Schwenk D."/>
            <person name="Hadar Y."/>
            <person name="Yarden O."/>
            <person name="de Vries R.P."/>
            <person name="Wiebenga A."/>
            <person name="Stenlid J."/>
            <person name="Eastwood D."/>
            <person name="Grigoriev I.V."/>
            <person name="Berka R.M."/>
            <person name="Blanchette R.A."/>
            <person name="Kersten P."/>
            <person name="Martinez A.T."/>
            <person name="Vicuna R."/>
            <person name="Cullen D."/>
        </authorList>
    </citation>
    <scope>NUCLEOTIDE SEQUENCE [LARGE SCALE GENOMIC DNA]</scope>
    <source>
        <strain evidence="2 3">B</strain>
    </source>
</reference>
<dbReference type="AlphaFoldDB" id="M2P5Q3"/>
<dbReference type="EMBL" id="KB446000">
    <property type="protein sequence ID" value="EMD30564.1"/>
    <property type="molecule type" value="Genomic_DNA"/>
</dbReference>
<keyword evidence="3" id="KW-1185">Reference proteome</keyword>
<organism evidence="2 3">
    <name type="scientific">Ceriporiopsis subvermispora (strain B)</name>
    <name type="common">White-rot fungus</name>
    <name type="synonym">Gelatoporia subvermispora</name>
    <dbReference type="NCBI Taxonomy" id="914234"/>
    <lineage>
        <taxon>Eukaryota</taxon>
        <taxon>Fungi</taxon>
        <taxon>Dikarya</taxon>
        <taxon>Basidiomycota</taxon>
        <taxon>Agaricomycotina</taxon>
        <taxon>Agaricomycetes</taxon>
        <taxon>Polyporales</taxon>
        <taxon>Gelatoporiaceae</taxon>
        <taxon>Gelatoporia</taxon>
    </lineage>
</organism>
<dbReference type="STRING" id="914234.M2P5Q3"/>
<dbReference type="OrthoDB" id="116098at2759"/>
<feature type="compositionally biased region" description="Basic and acidic residues" evidence="1">
    <location>
        <begin position="129"/>
        <end position="148"/>
    </location>
</feature>
<sequence length="148" mass="16971">MLRIKNHTRTMPFLLPPPEFKRNELADMGLTGTCELQICRSAGLWSIDVGAFRLHRDSEIAAIIRGTDMIDSTLAGQPYSVGRFAHSLHVRLMREHIGVDADSRYENDLMASDLVKPSLEQEEWDPDQQQEHGKEDGVTHERWTQMDR</sequence>
<name>M2P5Q3_CERS8</name>
<dbReference type="Proteomes" id="UP000016930">
    <property type="component" value="Unassembled WGS sequence"/>
</dbReference>
<accession>M2P5Q3</accession>
<evidence type="ECO:0000313" key="3">
    <source>
        <dbReference type="Proteomes" id="UP000016930"/>
    </source>
</evidence>
<evidence type="ECO:0000313" key="2">
    <source>
        <dbReference type="EMBL" id="EMD30564.1"/>
    </source>
</evidence>
<evidence type="ECO:0000256" key="1">
    <source>
        <dbReference type="SAM" id="MobiDB-lite"/>
    </source>
</evidence>
<gene>
    <name evidence="2" type="ORF">CERSUDRAFT_127785</name>
</gene>
<feature type="region of interest" description="Disordered" evidence="1">
    <location>
        <begin position="117"/>
        <end position="148"/>
    </location>
</feature>